<name>A0A1L2CVQ8_9CAUD</name>
<sequence length="223" mass="24836">MLPFPRLVEYANILPPNTVLLDIDFSTQTIGDNFIRDNAGAQFSTIGTAGSVQYDPQLGQNVFKFSGAGYYVTPPIISGSKLDLTNRSFEVVIQFKTNRTSVMEGLWETGNYSSQRIPGITCALNQFPSTYFQYFLDSGETYNRVLMNGTNHMSWETMTFTYIKNSGITVKSSYYNNTQTFPLYPYGIGYKLSIGGSYVSAEVGGQPYYFGGSLAKLKITEIK</sequence>
<dbReference type="EMBL" id="KU574722">
    <property type="protein sequence ID" value="AMM44112.1"/>
    <property type="molecule type" value="Genomic_DNA"/>
</dbReference>
<keyword evidence="2" id="KW-1185">Reference proteome</keyword>
<accession>A0A1L2CVQ8</accession>
<gene>
    <name evidence="1" type="ORF">CBB_549</name>
</gene>
<organism evidence="1 2">
    <name type="scientific">Pectobacterium phage vB_PcaM_CBB</name>
    <dbReference type="NCBI Taxonomy" id="2772511"/>
    <lineage>
        <taxon>Viruses</taxon>
        <taxon>Duplodnaviria</taxon>
        <taxon>Heunggongvirae</taxon>
        <taxon>Uroviricota</taxon>
        <taxon>Caudoviricetes</taxon>
        <taxon>Mimasvirus</taxon>
        <taxon>Mimasvirus CBB</taxon>
    </lineage>
</organism>
<proteinExistence type="predicted"/>
<reference evidence="2" key="1">
    <citation type="submission" date="2016-01" db="EMBL/GenBank/DDBJ databases">
        <title>Isolation and Characterization of Enterobacteria phage CBB.</title>
        <authorList>
            <person name="Buttimer C.T.H."/>
            <person name="Hendrix H."/>
            <person name="Alexandre H."/>
            <person name="O'Mahony J."/>
            <person name="Lavigne R."/>
            <person name="Coffey A."/>
        </authorList>
    </citation>
    <scope>NUCLEOTIDE SEQUENCE [LARGE SCALE GENOMIC DNA]</scope>
</reference>
<evidence type="ECO:0000313" key="1">
    <source>
        <dbReference type="EMBL" id="AMM44112.1"/>
    </source>
</evidence>
<protein>
    <submittedName>
        <fullName evidence="1">Structural protein</fullName>
    </submittedName>
</protein>
<dbReference type="Proteomes" id="UP000223891">
    <property type="component" value="Segment"/>
</dbReference>
<evidence type="ECO:0000313" key="2">
    <source>
        <dbReference type="Proteomes" id="UP000223891"/>
    </source>
</evidence>